<organism evidence="14 15">
    <name type="scientific">Anisodus tanguticus</name>
    <dbReference type="NCBI Taxonomy" id="243964"/>
    <lineage>
        <taxon>Eukaryota</taxon>
        <taxon>Viridiplantae</taxon>
        <taxon>Streptophyta</taxon>
        <taxon>Embryophyta</taxon>
        <taxon>Tracheophyta</taxon>
        <taxon>Spermatophyta</taxon>
        <taxon>Magnoliopsida</taxon>
        <taxon>eudicotyledons</taxon>
        <taxon>Gunneridae</taxon>
        <taxon>Pentapetalae</taxon>
        <taxon>asterids</taxon>
        <taxon>lamiids</taxon>
        <taxon>Solanales</taxon>
        <taxon>Solanaceae</taxon>
        <taxon>Solanoideae</taxon>
        <taxon>Hyoscyameae</taxon>
        <taxon>Anisodus</taxon>
    </lineage>
</organism>
<evidence type="ECO:0000256" key="3">
    <source>
        <dbReference type="ARBA" id="ARBA00004906"/>
    </source>
</evidence>
<evidence type="ECO:0000313" key="15">
    <source>
        <dbReference type="Proteomes" id="UP001291623"/>
    </source>
</evidence>
<gene>
    <name evidence="14" type="ORF">RND71_001083</name>
</gene>
<evidence type="ECO:0000256" key="2">
    <source>
        <dbReference type="ARBA" id="ARBA00004167"/>
    </source>
</evidence>
<keyword evidence="9" id="KW-0833">Ubl conjugation pathway</keyword>
<evidence type="ECO:0000256" key="10">
    <source>
        <dbReference type="ARBA" id="ARBA00022833"/>
    </source>
</evidence>
<comment type="similarity">
    <text evidence="13">Belongs to the RING-type zinc finger family. ATL subfamily.</text>
</comment>
<evidence type="ECO:0000313" key="14">
    <source>
        <dbReference type="EMBL" id="KAK4379221.1"/>
    </source>
</evidence>
<dbReference type="PANTHER" id="PTHR46279">
    <property type="entry name" value="RING/U-BOX SUPERFAMILY PROTEIN"/>
    <property type="match status" value="1"/>
</dbReference>
<keyword evidence="8" id="KW-0863">Zinc-finger</keyword>
<evidence type="ECO:0000256" key="12">
    <source>
        <dbReference type="ARBA" id="ARBA00023136"/>
    </source>
</evidence>
<evidence type="ECO:0000256" key="4">
    <source>
        <dbReference type="ARBA" id="ARBA00012483"/>
    </source>
</evidence>
<name>A0AAE1T292_9SOLA</name>
<keyword evidence="10" id="KW-0862">Zinc</keyword>
<dbReference type="GO" id="GO:0008270">
    <property type="term" value="F:zinc ion binding"/>
    <property type="evidence" value="ECO:0007669"/>
    <property type="project" value="UniProtKB-KW"/>
</dbReference>
<dbReference type="PANTHER" id="PTHR46279:SF27">
    <property type="entry name" value="RING-H2 FINGER PROTEIN ATL21A"/>
    <property type="match status" value="1"/>
</dbReference>
<keyword evidence="5" id="KW-0808">Transferase</keyword>
<evidence type="ECO:0000256" key="6">
    <source>
        <dbReference type="ARBA" id="ARBA00022692"/>
    </source>
</evidence>
<evidence type="ECO:0000256" key="9">
    <source>
        <dbReference type="ARBA" id="ARBA00022786"/>
    </source>
</evidence>
<dbReference type="EMBL" id="JAVYJV010000001">
    <property type="protein sequence ID" value="KAK4379221.1"/>
    <property type="molecule type" value="Genomic_DNA"/>
</dbReference>
<keyword evidence="15" id="KW-1185">Reference proteome</keyword>
<evidence type="ECO:0000256" key="13">
    <source>
        <dbReference type="ARBA" id="ARBA00024209"/>
    </source>
</evidence>
<dbReference type="AlphaFoldDB" id="A0AAE1T292"/>
<keyword evidence="7" id="KW-0479">Metal-binding</keyword>
<keyword evidence="12" id="KW-0472">Membrane</keyword>
<comment type="pathway">
    <text evidence="3">Protein modification; protein ubiquitination.</text>
</comment>
<protein>
    <recommendedName>
        <fullName evidence="4">RING-type E3 ubiquitin transferase</fullName>
        <ecNumber evidence="4">2.3.2.27</ecNumber>
    </recommendedName>
</protein>
<comment type="catalytic activity">
    <reaction evidence="1">
        <text>S-ubiquitinyl-[E2 ubiquitin-conjugating enzyme]-L-cysteine + [acceptor protein]-L-lysine = [E2 ubiquitin-conjugating enzyme]-L-cysteine + N(6)-ubiquitinyl-[acceptor protein]-L-lysine.</text>
        <dbReference type="EC" id="2.3.2.27"/>
    </reaction>
</comment>
<evidence type="ECO:0000256" key="1">
    <source>
        <dbReference type="ARBA" id="ARBA00000900"/>
    </source>
</evidence>
<comment type="caution">
    <text evidence="14">The sequence shown here is derived from an EMBL/GenBank/DDBJ whole genome shotgun (WGS) entry which is preliminary data.</text>
</comment>
<evidence type="ECO:0000256" key="8">
    <source>
        <dbReference type="ARBA" id="ARBA00022771"/>
    </source>
</evidence>
<evidence type="ECO:0000256" key="7">
    <source>
        <dbReference type="ARBA" id="ARBA00022723"/>
    </source>
</evidence>
<proteinExistence type="inferred from homology"/>
<keyword evidence="6" id="KW-0812">Transmembrane</keyword>
<evidence type="ECO:0000256" key="5">
    <source>
        <dbReference type="ARBA" id="ARBA00022679"/>
    </source>
</evidence>
<reference evidence="14" key="1">
    <citation type="submission" date="2023-12" db="EMBL/GenBank/DDBJ databases">
        <title>Genome assembly of Anisodus tanguticus.</title>
        <authorList>
            <person name="Wang Y.-J."/>
        </authorList>
    </citation>
    <scope>NUCLEOTIDE SEQUENCE</scope>
    <source>
        <strain evidence="14">KB-2021</strain>
        <tissue evidence="14">Leaf</tissue>
    </source>
</reference>
<accession>A0AAE1T292</accession>
<keyword evidence="11" id="KW-1133">Transmembrane helix</keyword>
<dbReference type="GO" id="GO:0061630">
    <property type="term" value="F:ubiquitin protein ligase activity"/>
    <property type="evidence" value="ECO:0007669"/>
    <property type="project" value="UniProtKB-EC"/>
</dbReference>
<dbReference type="InterPro" id="IPR046948">
    <property type="entry name" value="ATL20-22-like"/>
</dbReference>
<evidence type="ECO:0000256" key="11">
    <source>
        <dbReference type="ARBA" id="ARBA00022989"/>
    </source>
</evidence>
<dbReference type="GO" id="GO:0016020">
    <property type="term" value="C:membrane"/>
    <property type="evidence" value="ECO:0007669"/>
    <property type="project" value="UniProtKB-SubCell"/>
</dbReference>
<dbReference type="Proteomes" id="UP001291623">
    <property type="component" value="Unassembled WGS sequence"/>
</dbReference>
<sequence>MSGIGLDESTIQSYRKIVVDESRQLVPACKNDSSCPICLAEYLAGEIAKCTDQGNTLLNIPYSGDFLVQEINYSTRELKLQTPSNFLPRKLLHLNHFSSPFSASSRNYTFSLLSDLHGDIRLSWDVHLDNYGDSNRSSTETSNFNVPRTGELLDLFVDYF</sequence>
<comment type="subcellular location">
    <subcellularLocation>
        <location evidence="2">Membrane</location>
        <topology evidence="2">Single-pass membrane protein</topology>
    </subcellularLocation>
</comment>
<dbReference type="EC" id="2.3.2.27" evidence="4"/>